<feature type="domain" description="YqzN/YkzM" evidence="2">
    <location>
        <begin position="81"/>
        <end position="126"/>
    </location>
</feature>
<dbReference type="Pfam" id="PF26160">
    <property type="entry name" value="YqzN_YkzM"/>
    <property type="match status" value="1"/>
</dbReference>
<feature type="compositionally biased region" description="Basic and acidic residues" evidence="1">
    <location>
        <begin position="1"/>
        <end position="20"/>
    </location>
</feature>
<evidence type="ECO:0000313" key="4">
    <source>
        <dbReference type="Proteomes" id="UP000653358"/>
    </source>
</evidence>
<dbReference type="EMBL" id="WJBB01000019">
    <property type="protein sequence ID" value="MBC3798029.1"/>
    <property type="molecule type" value="Genomic_DNA"/>
</dbReference>
<keyword evidence="4" id="KW-1185">Reference proteome</keyword>
<gene>
    <name evidence="3" type="ORF">GH807_13350</name>
</gene>
<dbReference type="Proteomes" id="UP000653358">
    <property type="component" value="Unassembled WGS sequence"/>
</dbReference>
<reference evidence="3 4" key="1">
    <citation type="journal article" date="2020" name="mSystems">
        <title>Defining Genomic and Predicted Metabolic Features of the Acetobacterium Genus.</title>
        <authorList>
            <person name="Ross D.E."/>
            <person name="Marshall C.W."/>
            <person name="Gulliver D."/>
            <person name="May H.D."/>
            <person name="Norman R.S."/>
        </authorList>
    </citation>
    <scope>NUCLEOTIDE SEQUENCE [LARGE SCALE GENOMIC DNA]</scope>
    <source>
        <strain evidence="3 4">DSM 9173</strain>
    </source>
</reference>
<dbReference type="InterPro" id="IPR058869">
    <property type="entry name" value="YqzN_YkzM"/>
</dbReference>
<evidence type="ECO:0000313" key="3">
    <source>
        <dbReference type="EMBL" id="MBC3798029.1"/>
    </source>
</evidence>
<protein>
    <recommendedName>
        <fullName evidence="2">YqzN/YkzM domain-containing protein</fullName>
    </recommendedName>
</protein>
<sequence>MAEITDEPKEENREDSKEETAAAVASPNQEVEEIPETPVEDTTPEEVPIVENTVVEPQKVEEPIMTAQAATVMPKAPEITYSAKEFAVSGAFSCPPECVMAAFKQNNIVQATQEEAKKTVKEFLTQEVK</sequence>
<proteinExistence type="predicted"/>
<feature type="region of interest" description="Disordered" evidence="1">
    <location>
        <begin position="1"/>
        <end position="46"/>
    </location>
</feature>
<dbReference type="RefSeq" id="WP_148603672.1">
    <property type="nucleotide sequence ID" value="NZ_RXYB01000010.1"/>
</dbReference>
<evidence type="ECO:0000259" key="2">
    <source>
        <dbReference type="Pfam" id="PF26160"/>
    </source>
</evidence>
<feature type="compositionally biased region" description="Acidic residues" evidence="1">
    <location>
        <begin position="30"/>
        <end position="44"/>
    </location>
</feature>
<comment type="caution">
    <text evidence="3">The sequence shown here is derived from an EMBL/GenBank/DDBJ whole genome shotgun (WGS) entry which is preliminary data.</text>
</comment>
<evidence type="ECO:0000256" key="1">
    <source>
        <dbReference type="SAM" id="MobiDB-lite"/>
    </source>
</evidence>
<name>A0ABR6WNK4_9FIRM</name>
<accession>A0ABR6WNK4</accession>
<organism evidence="3 4">
    <name type="scientific">Acetobacterium tundrae</name>
    <dbReference type="NCBI Taxonomy" id="132932"/>
    <lineage>
        <taxon>Bacteria</taxon>
        <taxon>Bacillati</taxon>
        <taxon>Bacillota</taxon>
        <taxon>Clostridia</taxon>
        <taxon>Eubacteriales</taxon>
        <taxon>Eubacteriaceae</taxon>
        <taxon>Acetobacterium</taxon>
    </lineage>
</organism>